<reference evidence="1" key="1">
    <citation type="journal article" date="2023" name="Plant J.">
        <title>The genome of the king protea, Protea cynaroides.</title>
        <authorList>
            <person name="Chang J."/>
            <person name="Duong T.A."/>
            <person name="Schoeman C."/>
            <person name="Ma X."/>
            <person name="Roodt D."/>
            <person name="Barker N."/>
            <person name="Li Z."/>
            <person name="Van de Peer Y."/>
            <person name="Mizrachi E."/>
        </authorList>
    </citation>
    <scope>NUCLEOTIDE SEQUENCE</scope>
    <source>
        <tissue evidence="1">Young leaves</tissue>
    </source>
</reference>
<dbReference type="AlphaFoldDB" id="A0A9Q0JTR3"/>
<evidence type="ECO:0000313" key="2">
    <source>
        <dbReference type="Proteomes" id="UP001141806"/>
    </source>
</evidence>
<gene>
    <name evidence="1" type="ORF">NE237_014269</name>
</gene>
<sequence length="128" mass="14905">MDRCIQLHTIPLSFFNSERRVILNENLKRRAGKNLKPLGFGLFRTFLVSNMVACGNYYVASFFAETCFIRPNTFQQKPRMKVVEDERYIFTSSMLGLLAEYDYQPTSHLKGQLQTTTVPTNFNIHEQN</sequence>
<keyword evidence="2" id="KW-1185">Reference proteome</keyword>
<dbReference type="Proteomes" id="UP001141806">
    <property type="component" value="Unassembled WGS sequence"/>
</dbReference>
<proteinExistence type="predicted"/>
<organism evidence="1 2">
    <name type="scientific">Protea cynaroides</name>
    <dbReference type="NCBI Taxonomy" id="273540"/>
    <lineage>
        <taxon>Eukaryota</taxon>
        <taxon>Viridiplantae</taxon>
        <taxon>Streptophyta</taxon>
        <taxon>Embryophyta</taxon>
        <taxon>Tracheophyta</taxon>
        <taxon>Spermatophyta</taxon>
        <taxon>Magnoliopsida</taxon>
        <taxon>Proteales</taxon>
        <taxon>Proteaceae</taxon>
        <taxon>Protea</taxon>
    </lineage>
</organism>
<name>A0A9Q0JTR3_9MAGN</name>
<comment type="caution">
    <text evidence="1">The sequence shown here is derived from an EMBL/GenBank/DDBJ whole genome shotgun (WGS) entry which is preliminary data.</text>
</comment>
<protein>
    <submittedName>
        <fullName evidence="1">Uncharacterized protein</fullName>
    </submittedName>
</protein>
<accession>A0A9Q0JTR3</accession>
<dbReference type="EMBL" id="JAMYWD010000056">
    <property type="protein sequence ID" value="KAJ4949908.1"/>
    <property type="molecule type" value="Genomic_DNA"/>
</dbReference>
<evidence type="ECO:0000313" key="1">
    <source>
        <dbReference type="EMBL" id="KAJ4949908.1"/>
    </source>
</evidence>